<dbReference type="GO" id="GO:0003676">
    <property type="term" value="F:nucleic acid binding"/>
    <property type="evidence" value="ECO:0007669"/>
    <property type="project" value="InterPro"/>
</dbReference>
<reference evidence="3" key="1">
    <citation type="journal article" date="2020" name="J Insects Food Feed">
        <title>The yellow mealworm (Tenebrio molitor) genome: a resource for the emerging insects as food and feed industry.</title>
        <authorList>
            <person name="Eriksson T."/>
            <person name="Andere A."/>
            <person name="Kelstrup H."/>
            <person name="Emery V."/>
            <person name="Picard C."/>
        </authorList>
    </citation>
    <scope>NUCLEOTIDE SEQUENCE</scope>
    <source>
        <strain evidence="3">Stoneville</strain>
        <tissue evidence="3">Whole head</tissue>
    </source>
</reference>
<proteinExistence type="predicted"/>
<feature type="compositionally biased region" description="Basic and acidic residues" evidence="1">
    <location>
        <begin position="24"/>
        <end position="36"/>
    </location>
</feature>
<dbReference type="PANTHER" id="PTHR47326">
    <property type="entry name" value="TRANSPOSABLE ELEMENT TC3 TRANSPOSASE-LIKE PROTEIN"/>
    <property type="match status" value="1"/>
</dbReference>
<dbReference type="EMBL" id="JABDTM020016534">
    <property type="protein sequence ID" value="KAH0818832.1"/>
    <property type="molecule type" value="Genomic_DNA"/>
</dbReference>
<dbReference type="Gene3D" id="3.30.420.10">
    <property type="entry name" value="Ribonuclease H-like superfamily/Ribonuclease H"/>
    <property type="match status" value="1"/>
</dbReference>
<keyword evidence="4" id="KW-1185">Reference proteome</keyword>
<dbReference type="Pfam" id="PF13358">
    <property type="entry name" value="DDE_3"/>
    <property type="match status" value="1"/>
</dbReference>
<dbReference type="Proteomes" id="UP000719412">
    <property type="component" value="Unassembled WGS sequence"/>
</dbReference>
<evidence type="ECO:0000313" key="4">
    <source>
        <dbReference type="Proteomes" id="UP000719412"/>
    </source>
</evidence>
<evidence type="ECO:0000313" key="3">
    <source>
        <dbReference type="EMBL" id="KAH0818832.1"/>
    </source>
</evidence>
<accession>A0A8J6HR54</accession>
<reference evidence="3" key="2">
    <citation type="submission" date="2021-08" db="EMBL/GenBank/DDBJ databases">
        <authorList>
            <person name="Eriksson T."/>
        </authorList>
    </citation>
    <scope>NUCLEOTIDE SEQUENCE</scope>
    <source>
        <strain evidence="3">Stoneville</strain>
        <tissue evidence="3">Whole head</tissue>
    </source>
</reference>
<feature type="domain" description="Tc1-like transposase DDE" evidence="2">
    <location>
        <begin position="265"/>
        <end position="351"/>
    </location>
</feature>
<organism evidence="3 4">
    <name type="scientific">Tenebrio molitor</name>
    <name type="common">Yellow mealworm beetle</name>
    <dbReference type="NCBI Taxonomy" id="7067"/>
    <lineage>
        <taxon>Eukaryota</taxon>
        <taxon>Metazoa</taxon>
        <taxon>Ecdysozoa</taxon>
        <taxon>Arthropoda</taxon>
        <taxon>Hexapoda</taxon>
        <taxon>Insecta</taxon>
        <taxon>Pterygota</taxon>
        <taxon>Neoptera</taxon>
        <taxon>Endopterygota</taxon>
        <taxon>Coleoptera</taxon>
        <taxon>Polyphaga</taxon>
        <taxon>Cucujiformia</taxon>
        <taxon>Tenebrionidae</taxon>
        <taxon>Tenebrio</taxon>
    </lineage>
</organism>
<evidence type="ECO:0000259" key="2">
    <source>
        <dbReference type="Pfam" id="PF13358"/>
    </source>
</evidence>
<comment type="caution">
    <text evidence="3">The sequence shown here is derived from an EMBL/GenBank/DDBJ whole genome shotgun (WGS) entry which is preliminary data.</text>
</comment>
<name>A0A8J6HR54_TENMO</name>
<dbReference type="InterPro" id="IPR038717">
    <property type="entry name" value="Tc1-like_DDE_dom"/>
</dbReference>
<feature type="region of interest" description="Disordered" evidence="1">
    <location>
        <begin position="24"/>
        <end position="52"/>
    </location>
</feature>
<dbReference type="AlphaFoldDB" id="A0A8J6HR54"/>
<dbReference type="InterPro" id="IPR036397">
    <property type="entry name" value="RNaseH_sf"/>
</dbReference>
<evidence type="ECO:0000256" key="1">
    <source>
        <dbReference type="SAM" id="MobiDB-lite"/>
    </source>
</evidence>
<dbReference type="PANTHER" id="PTHR47326:SF1">
    <property type="entry name" value="HTH PSQ-TYPE DOMAIN-CONTAINING PROTEIN"/>
    <property type="match status" value="1"/>
</dbReference>
<sequence>MKFVLNGLKVDKILILQVLQNPEREETDQRAKRRTEQQTVQRTARRNERSNEDVQVVGELDERFASFPEKCLYDFMQHARVTSFDGSPEYRQQMDRQNERALVAWFAEIHARTLHARRNARDFVKCKLLVLSPLFSTATLFDMLAGTFEFPLLLFSVYGIGFGRLANMLEELDKVEIEKLLKIKTDFLSFPLYIKRSEFETKKTCPRTTPYAASQSSANEVCSGSQKLATSSLDASATIQEVDRFGGGSVMVWAGISIDNRTDLVVVPVRLNAMNYIENILEDHVVPAAYGVGQNFILMQDNAKPHTAGITRNFLQERGIQVMEWPALSPDLNPIEHVWDQLDRRVRKRRNPPLTIQELTQALIEEWESIPQESLRKLVRSMPRRCEEVIRTRGGHTQY</sequence>
<gene>
    <name evidence="3" type="ORF">GEV33_003959</name>
</gene>
<protein>
    <recommendedName>
        <fullName evidence="2">Tc1-like transposase DDE domain-containing protein</fullName>
    </recommendedName>
</protein>